<feature type="transmembrane region" description="Helical" evidence="1">
    <location>
        <begin position="59"/>
        <end position="78"/>
    </location>
</feature>
<evidence type="ECO:0000313" key="2">
    <source>
        <dbReference type="EMBL" id="MFC5949638.1"/>
    </source>
</evidence>
<feature type="transmembrane region" description="Helical" evidence="1">
    <location>
        <begin position="116"/>
        <end position="140"/>
    </location>
</feature>
<dbReference type="Pfam" id="PF17197">
    <property type="entry name" value="DUF5134"/>
    <property type="match status" value="1"/>
</dbReference>
<organism evidence="2 3">
    <name type="scientific">Pseudonocardia lutea</name>
    <dbReference type="NCBI Taxonomy" id="2172015"/>
    <lineage>
        <taxon>Bacteria</taxon>
        <taxon>Bacillati</taxon>
        <taxon>Actinomycetota</taxon>
        <taxon>Actinomycetes</taxon>
        <taxon>Pseudonocardiales</taxon>
        <taxon>Pseudonocardiaceae</taxon>
        <taxon>Pseudonocardia</taxon>
    </lineage>
</organism>
<keyword evidence="1" id="KW-0472">Membrane</keyword>
<dbReference type="InterPro" id="IPR033458">
    <property type="entry name" value="DUF5134"/>
</dbReference>
<name>A0ABW1IA48_9PSEU</name>
<proteinExistence type="predicted"/>
<accession>A0ABW1IA48</accession>
<keyword evidence="3" id="KW-1185">Reference proteome</keyword>
<feature type="transmembrane region" description="Helical" evidence="1">
    <location>
        <begin position="90"/>
        <end position="110"/>
    </location>
</feature>
<comment type="caution">
    <text evidence="2">The sequence shown here is derived from an EMBL/GenBank/DDBJ whole genome shotgun (WGS) entry which is preliminary data.</text>
</comment>
<evidence type="ECO:0000256" key="1">
    <source>
        <dbReference type="SAM" id="Phobius"/>
    </source>
</evidence>
<protein>
    <submittedName>
        <fullName evidence="2">DUF5134 domain-containing protein</fullName>
    </submittedName>
</protein>
<sequence>MAWFNALLACVSLGLGLLHLVRLATARRDGRPVAGEAAHAVMGFGMAAMFSPAGDPVPAVVWIAAFGVSAAWFAALALRTGSTTDDAGHHVACAVAMLFMLSLGLEGTAASGSGHVHHAAVGAGAWTSVVAIVFAGYFAWHVMRCGDRFAAARRARLALGEPVPAGGPVDTSPVDIAAPVADSAGCGHGGAVHEGRLAALRAPQAAAVAHLVMAGAMAVMLLGML</sequence>
<evidence type="ECO:0000313" key="3">
    <source>
        <dbReference type="Proteomes" id="UP001596119"/>
    </source>
</evidence>
<dbReference type="EMBL" id="JBHSQK010000035">
    <property type="protein sequence ID" value="MFC5949638.1"/>
    <property type="molecule type" value="Genomic_DNA"/>
</dbReference>
<dbReference type="Proteomes" id="UP001596119">
    <property type="component" value="Unassembled WGS sequence"/>
</dbReference>
<feature type="transmembrane region" description="Helical" evidence="1">
    <location>
        <begin position="205"/>
        <end position="224"/>
    </location>
</feature>
<gene>
    <name evidence="2" type="ORF">ACFQH9_15290</name>
</gene>
<keyword evidence="1" id="KW-0812">Transmembrane</keyword>
<reference evidence="3" key="1">
    <citation type="journal article" date="2019" name="Int. J. Syst. Evol. Microbiol.">
        <title>The Global Catalogue of Microorganisms (GCM) 10K type strain sequencing project: providing services to taxonomists for standard genome sequencing and annotation.</title>
        <authorList>
            <consortium name="The Broad Institute Genomics Platform"/>
            <consortium name="The Broad Institute Genome Sequencing Center for Infectious Disease"/>
            <person name="Wu L."/>
            <person name="Ma J."/>
        </authorList>
    </citation>
    <scope>NUCLEOTIDE SEQUENCE [LARGE SCALE GENOMIC DNA]</scope>
    <source>
        <strain evidence="3">CGMCC 4.7397</strain>
    </source>
</reference>
<keyword evidence="1" id="KW-1133">Transmembrane helix</keyword>
<dbReference type="RefSeq" id="WP_379566763.1">
    <property type="nucleotide sequence ID" value="NZ_JBHSQK010000035.1"/>
</dbReference>